<dbReference type="RefSeq" id="XP_004355588.1">
    <property type="nucleotide sequence ID" value="XM_004355535.1"/>
</dbReference>
<reference evidence="4" key="1">
    <citation type="journal article" date="2011" name="Genome Res.">
        <title>Phylogeny-wide analysis of social amoeba genomes highlights ancient origins for complex intercellular communication.</title>
        <authorList>
            <person name="Heidel A.J."/>
            <person name="Lawal H.M."/>
            <person name="Felder M."/>
            <person name="Schilde C."/>
            <person name="Helps N.R."/>
            <person name="Tunggal B."/>
            <person name="Rivero F."/>
            <person name="John U."/>
            <person name="Schleicher M."/>
            <person name="Eichinger L."/>
            <person name="Platzer M."/>
            <person name="Noegel A.A."/>
            <person name="Schaap P."/>
            <person name="Gloeckner G."/>
        </authorList>
    </citation>
    <scope>NUCLEOTIDE SEQUENCE [LARGE SCALE GENOMIC DNA]</scope>
    <source>
        <strain evidence="4">SH3</strain>
    </source>
</reference>
<dbReference type="Pfam" id="PF01722">
    <property type="entry name" value="BolA"/>
    <property type="match status" value="1"/>
</dbReference>
<dbReference type="SMART" id="SM00248">
    <property type="entry name" value="ANK"/>
    <property type="match status" value="5"/>
</dbReference>
<dbReference type="EMBL" id="GL883021">
    <property type="protein sequence ID" value="EGG17104.1"/>
    <property type="molecule type" value="Genomic_DNA"/>
</dbReference>
<feature type="region of interest" description="Disordered" evidence="2">
    <location>
        <begin position="121"/>
        <end position="164"/>
    </location>
</feature>
<feature type="compositionally biased region" description="Low complexity" evidence="2">
    <location>
        <begin position="7"/>
        <end position="23"/>
    </location>
</feature>
<evidence type="ECO:0008006" key="5">
    <source>
        <dbReference type="Google" id="ProtNLM"/>
    </source>
</evidence>
<sequence length="940" mass="104630">MYRVLRSSSSSSSSSSSLSSSSSFRYFSTTNNMTSKGPKQSTIEGKLNTEFNPIHLEVNNESYMHSVPKGSETHFKVIVVSELFKGKSMIQQHRMVNELLSEELKGGVHALSIKTATPESWEKNKTITPSPNCMGGSKKEKEKEQMEQNTYNKEEEEDMSPNNNNINVVTSSSSTVDRVLYNNNNNNNATTSFNHIFKSLHIRNTVFKQMSSLPPSSSSSSSSSKQSVGIGVYRKYYGYLKGKELIARSLPLTCLIQQYALPWGFIKHYLPPNRKNGGDVLLRSHAINMYCCHPNADIETLLHLLEWSPDYQPLDDVVLDAVCDHGNIDILKLLHRRYPKMRCTVKAASNAVTSGHRHIIDFLIANRTEGYGLSTYEACADHGHLDILKLLIQHNQALGSGRTGIPVGRWLVSALRKAARHGHLNIIEYCYETILSIDNDNDNDDTTSTSTTSSYFQLAKEAFVDIGCEASIHGHLGIIQFIHNNQLKAFSSNTMDTAAMNGYLDMVQFLDTNRTEGCSKAAMDKASENGYLEIVEYLHKHRTEGCSKAAMDKAAENGFLSIVEFLHQNTSQGCTVAAMNYAARNGFIDIVKYLDQNRLEGATYAAMEGASLNGFLEVVEYLHYNRPETKSIGALSTATYRNRLDILEFLFVNMNLTGEGVGAGVGAGSPNYSLDLAAVQGSFEAIKFIYDNTSERCSSDSLVSATRYGHFKVVELILETRREQPALKDAILMAAEFGHLEILKLLHQHHGGNCHPSELFDRAVTSGHLDIVKYIHSNCSLCSNGCSKATMDKAAECGFLSIVDFLHQNRTEGCSYNAMDSAASQGYFDIVTFLHKYRQEGCSRVAMDQSASIGRLDIVSFLHLNRTEGCSPLAIDLACSNKHFEVVSFLHFNRSEGCTPRCSGPSNIIEFLYQHKRLKRIVDDENDKLKSYDAQKIRKK</sequence>
<feature type="compositionally biased region" description="Basic and acidic residues" evidence="2">
    <location>
        <begin position="137"/>
        <end position="146"/>
    </location>
</feature>
<evidence type="ECO:0000313" key="4">
    <source>
        <dbReference type="Proteomes" id="UP000007797"/>
    </source>
</evidence>
<evidence type="ECO:0000256" key="2">
    <source>
        <dbReference type="SAM" id="MobiDB-lite"/>
    </source>
</evidence>
<feature type="region of interest" description="Disordered" evidence="2">
    <location>
        <begin position="1"/>
        <end position="23"/>
    </location>
</feature>
<dbReference type="Gene3D" id="3.10.20.90">
    <property type="entry name" value="Phosphatidylinositol 3-kinase Catalytic Subunit, Chain A, domain 1"/>
    <property type="match status" value="1"/>
</dbReference>
<name>F4Q4Z8_CACFS</name>
<dbReference type="PANTHER" id="PTHR46586:SF3">
    <property type="entry name" value="ANKYRIN REPEAT-CONTAINING PROTEIN"/>
    <property type="match status" value="1"/>
</dbReference>
<evidence type="ECO:0000313" key="3">
    <source>
        <dbReference type="EMBL" id="EGG17104.1"/>
    </source>
</evidence>
<protein>
    <recommendedName>
        <fullName evidence="5">BolA family protein</fullName>
    </recommendedName>
</protein>
<dbReference type="GO" id="GO:1990229">
    <property type="term" value="C:iron-sulfur cluster assembly complex"/>
    <property type="evidence" value="ECO:0007669"/>
    <property type="project" value="UniProtKB-ARBA"/>
</dbReference>
<dbReference type="SUPFAM" id="SSF48403">
    <property type="entry name" value="Ankyrin repeat"/>
    <property type="match status" value="2"/>
</dbReference>
<dbReference type="PANTHER" id="PTHR46586">
    <property type="entry name" value="ANKYRIN REPEAT-CONTAINING PROTEIN"/>
    <property type="match status" value="1"/>
</dbReference>
<organism evidence="3 4">
    <name type="scientific">Cavenderia fasciculata</name>
    <name type="common">Slime mold</name>
    <name type="synonym">Dictyostelium fasciculatum</name>
    <dbReference type="NCBI Taxonomy" id="261658"/>
    <lineage>
        <taxon>Eukaryota</taxon>
        <taxon>Amoebozoa</taxon>
        <taxon>Evosea</taxon>
        <taxon>Eumycetozoa</taxon>
        <taxon>Dictyostelia</taxon>
        <taxon>Acytosteliales</taxon>
        <taxon>Cavenderiaceae</taxon>
        <taxon>Cavenderia</taxon>
    </lineage>
</organism>
<comment type="similarity">
    <text evidence="1">Belongs to the BolA/IbaG family.</text>
</comment>
<dbReference type="InterPro" id="IPR036770">
    <property type="entry name" value="Ankyrin_rpt-contain_sf"/>
</dbReference>
<dbReference type="Pfam" id="PF12796">
    <property type="entry name" value="Ank_2"/>
    <property type="match status" value="1"/>
</dbReference>
<dbReference type="InterPro" id="IPR036065">
    <property type="entry name" value="BolA-like_sf"/>
</dbReference>
<dbReference type="GeneID" id="14869688"/>
<gene>
    <name evidence="3" type="ORF">DFA_08086</name>
</gene>
<dbReference type="SUPFAM" id="SSF82657">
    <property type="entry name" value="BolA-like"/>
    <property type="match status" value="1"/>
</dbReference>
<dbReference type="AlphaFoldDB" id="F4Q4Z8"/>
<dbReference type="InterPro" id="IPR002110">
    <property type="entry name" value="Ankyrin_rpt"/>
</dbReference>
<proteinExistence type="inferred from homology"/>
<dbReference type="KEGG" id="dfa:DFA_08086"/>
<accession>F4Q4Z8</accession>
<evidence type="ECO:0000256" key="1">
    <source>
        <dbReference type="ARBA" id="ARBA00005578"/>
    </source>
</evidence>
<keyword evidence="4" id="KW-1185">Reference proteome</keyword>
<dbReference type="Gene3D" id="1.25.40.20">
    <property type="entry name" value="Ankyrin repeat-containing domain"/>
    <property type="match status" value="3"/>
</dbReference>
<dbReference type="InterPro" id="IPR002634">
    <property type="entry name" value="BolA"/>
</dbReference>
<dbReference type="FunFam" id="3.30.300.90:FF:000001">
    <property type="entry name" value="Transcriptional regulator BolA"/>
    <property type="match status" value="1"/>
</dbReference>
<dbReference type="Proteomes" id="UP000007797">
    <property type="component" value="Unassembled WGS sequence"/>
</dbReference>
<dbReference type="STRING" id="1054147.F4Q4Z8"/>
<dbReference type="InterPro" id="IPR052050">
    <property type="entry name" value="SecEffector_AnkRepeat"/>
</dbReference>
<dbReference type="OrthoDB" id="4983at2759"/>